<organism evidence="3 4">
    <name type="scientific">Nesterenkonia aerolata</name>
    <dbReference type="NCBI Taxonomy" id="3074079"/>
    <lineage>
        <taxon>Bacteria</taxon>
        <taxon>Bacillati</taxon>
        <taxon>Actinomycetota</taxon>
        <taxon>Actinomycetes</taxon>
        <taxon>Micrococcales</taxon>
        <taxon>Micrococcaceae</taxon>
        <taxon>Nesterenkonia</taxon>
    </lineage>
</organism>
<dbReference type="EMBL" id="JAVKGR010000007">
    <property type="protein sequence ID" value="MDR8019406.1"/>
    <property type="molecule type" value="Genomic_DNA"/>
</dbReference>
<keyword evidence="1" id="KW-0175">Coiled coil</keyword>
<feature type="coiled-coil region" evidence="1">
    <location>
        <begin position="9"/>
        <end position="44"/>
    </location>
</feature>
<dbReference type="RefSeq" id="WP_310548396.1">
    <property type="nucleotide sequence ID" value="NZ_JAVKGR010000007.1"/>
</dbReference>
<proteinExistence type="predicted"/>
<sequence length="134" mass="15088">MTDKITAEISKIEQRRREDAAKLRRLQRQRKKQHEAELRAAKLALAERLCDSVGATTVGNVEELERRFFDTGRDKVLHEELSWNAAVETEASAAESNDTDEDEEYGLSIKTDDTVYPSSGDHVSSESGDAGHRR</sequence>
<evidence type="ECO:0000313" key="4">
    <source>
        <dbReference type="Proteomes" id="UP001251870"/>
    </source>
</evidence>
<keyword evidence="4" id="KW-1185">Reference proteome</keyword>
<gene>
    <name evidence="3" type="ORF">RIL96_07475</name>
</gene>
<evidence type="ECO:0000256" key="2">
    <source>
        <dbReference type="SAM" id="MobiDB-lite"/>
    </source>
</evidence>
<protein>
    <submittedName>
        <fullName evidence="3">Uncharacterized protein</fullName>
    </submittedName>
</protein>
<evidence type="ECO:0000256" key="1">
    <source>
        <dbReference type="SAM" id="Coils"/>
    </source>
</evidence>
<feature type="region of interest" description="Disordered" evidence="2">
    <location>
        <begin position="88"/>
        <end position="134"/>
    </location>
</feature>
<name>A0ABU2DSP8_9MICC</name>
<evidence type="ECO:0000313" key="3">
    <source>
        <dbReference type="EMBL" id="MDR8019406.1"/>
    </source>
</evidence>
<dbReference type="Proteomes" id="UP001251870">
    <property type="component" value="Unassembled WGS sequence"/>
</dbReference>
<accession>A0ABU2DSP8</accession>
<reference evidence="3 4" key="1">
    <citation type="submission" date="2023-09" db="EMBL/GenBank/DDBJ databases">
        <title>Description of three actinobacteria isolated from air of manufacturing shop in a pharmaceutical factory.</title>
        <authorList>
            <person name="Zhang D.-F."/>
        </authorList>
    </citation>
    <scope>NUCLEOTIDE SEQUENCE [LARGE SCALE GENOMIC DNA]</scope>
    <source>
        <strain evidence="3 4">LY-0111</strain>
    </source>
</reference>
<comment type="caution">
    <text evidence="3">The sequence shown here is derived from an EMBL/GenBank/DDBJ whole genome shotgun (WGS) entry which is preliminary data.</text>
</comment>